<dbReference type="PANTHER" id="PTHR34606">
    <property type="entry name" value="BON DOMAIN-CONTAINING PROTEIN"/>
    <property type="match status" value="1"/>
</dbReference>
<dbReference type="PANTHER" id="PTHR34606:SF16">
    <property type="entry name" value="BON DOMAIN-CONTAINING PROTEIN"/>
    <property type="match status" value="1"/>
</dbReference>
<evidence type="ECO:0000259" key="1">
    <source>
        <dbReference type="PROSITE" id="PS50914"/>
    </source>
</evidence>
<dbReference type="KEGG" id="dsa:Desal_2889"/>
<dbReference type="HOGENOM" id="CLU_083606_6_0_7"/>
<keyword evidence="3" id="KW-1185">Reference proteome</keyword>
<dbReference type="STRING" id="526222.Desal_2889"/>
<accession>C6C070</accession>
<proteinExistence type="predicted"/>
<name>C6C070_MARSD</name>
<organism evidence="2 3">
    <name type="scientific">Maridesulfovibrio salexigens (strain ATCC 14822 / DSM 2638 / NCIMB 8403 / VKM B-1763)</name>
    <name type="common">Desulfovibrio salexigens</name>
    <dbReference type="NCBI Taxonomy" id="526222"/>
    <lineage>
        <taxon>Bacteria</taxon>
        <taxon>Pseudomonadati</taxon>
        <taxon>Thermodesulfobacteriota</taxon>
        <taxon>Desulfovibrionia</taxon>
        <taxon>Desulfovibrionales</taxon>
        <taxon>Desulfovibrionaceae</taxon>
        <taxon>Maridesulfovibrio</taxon>
    </lineage>
</organism>
<dbReference type="Proteomes" id="UP000002601">
    <property type="component" value="Chromosome"/>
</dbReference>
<sequence>MIPSSVGTFYNAYAIGTDERGFQTIVEDEMLETSIQSEILNEKNLNIMDLSTYAYNGHVYVVGEYDNKEDFQLIRKIVRKNKKVNSLTTYLFAEDETACAKTDDYMIQMAVKSALLNDDSVWGANVAVKSVQCNVVLMGRVASINEALKAKQIAAGIGGVKGVKSFIRSTRQNKYLGQQQRIADAMR</sequence>
<reference evidence="2 3" key="1">
    <citation type="submission" date="2009-06" db="EMBL/GenBank/DDBJ databases">
        <title>Complete sequence of Desulfovibrio salexigens DSM 2638.</title>
        <authorList>
            <consortium name="US DOE Joint Genome Institute"/>
            <person name="Lucas S."/>
            <person name="Copeland A."/>
            <person name="Lapidus A."/>
            <person name="Glavina del Rio T."/>
            <person name="Tice H."/>
            <person name="Bruce D."/>
            <person name="Goodwin L."/>
            <person name="Pitluck S."/>
            <person name="Munk A.C."/>
            <person name="Brettin T."/>
            <person name="Detter J.C."/>
            <person name="Han C."/>
            <person name="Tapia R."/>
            <person name="Larimer F."/>
            <person name="Land M."/>
            <person name="Hauser L."/>
            <person name="Kyrpides N."/>
            <person name="Anderson I."/>
            <person name="Wall J.D."/>
            <person name="Arkin A.P."/>
            <person name="Dehal P."/>
            <person name="Chivian D."/>
            <person name="Giles B."/>
            <person name="Hazen T.C."/>
        </authorList>
    </citation>
    <scope>NUCLEOTIDE SEQUENCE [LARGE SCALE GENOMIC DNA]</scope>
    <source>
        <strain evidence="3">ATCC 14822 / DSM 2638 / NCIMB 8403 / VKM B-1763</strain>
    </source>
</reference>
<dbReference type="Pfam" id="PF04972">
    <property type="entry name" value="BON"/>
    <property type="match status" value="2"/>
</dbReference>
<gene>
    <name evidence="2" type="ordered locus">Desal_2889</name>
</gene>
<dbReference type="EMBL" id="CP001649">
    <property type="protein sequence ID" value="ACS80941.1"/>
    <property type="molecule type" value="Genomic_DNA"/>
</dbReference>
<dbReference type="PROSITE" id="PS50914">
    <property type="entry name" value="BON"/>
    <property type="match status" value="2"/>
</dbReference>
<dbReference type="InterPro" id="IPR051686">
    <property type="entry name" value="Lipoprotein_DolP"/>
</dbReference>
<dbReference type="eggNOG" id="COG2823">
    <property type="taxonomic scope" value="Bacteria"/>
</dbReference>
<dbReference type="InterPro" id="IPR007055">
    <property type="entry name" value="BON_dom"/>
</dbReference>
<feature type="domain" description="BON" evidence="1">
    <location>
        <begin position="27"/>
        <end position="95"/>
    </location>
</feature>
<evidence type="ECO:0000313" key="2">
    <source>
        <dbReference type="EMBL" id="ACS80941.1"/>
    </source>
</evidence>
<protein>
    <submittedName>
        <fullName evidence="2">Transport-associated protein</fullName>
    </submittedName>
</protein>
<feature type="domain" description="BON" evidence="1">
    <location>
        <begin position="103"/>
        <end position="171"/>
    </location>
</feature>
<dbReference type="AlphaFoldDB" id="C6C070"/>
<evidence type="ECO:0000313" key="3">
    <source>
        <dbReference type="Proteomes" id="UP000002601"/>
    </source>
</evidence>